<keyword evidence="18" id="KW-1185">Reference proteome</keyword>
<comment type="cofactor">
    <cofactor evidence="2">
        <name>Cu cation</name>
        <dbReference type="ChEBI" id="CHEBI:23378"/>
    </cofactor>
</comment>
<organism evidence="17 18">
    <name type="scientific">Clathrus columnatus</name>
    <dbReference type="NCBI Taxonomy" id="1419009"/>
    <lineage>
        <taxon>Eukaryota</taxon>
        <taxon>Fungi</taxon>
        <taxon>Dikarya</taxon>
        <taxon>Basidiomycota</taxon>
        <taxon>Agaricomycotina</taxon>
        <taxon>Agaricomycetes</taxon>
        <taxon>Phallomycetidae</taxon>
        <taxon>Phallales</taxon>
        <taxon>Clathraceae</taxon>
        <taxon>Clathrus</taxon>
    </lineage>
</organism>
<evidence type="ECO:0000256" key="3">
    <source>
        <dbReference type="ARBA" id="ARBA00004613"/>
    </source>
</evidence>
<evidence type="ECO:0000259" key="15">
    <source>
        <dbReference type="Pfam" id="PF07731"/>
    </source>
</evidence>
<accession>A0AAV5AHM8</accession>
<evidence type="ECO:0000313" key="17">
    <source>
        <dbReference type="EMBL" id="GJJ13152.1"/>
    </source>
</evidence>
<dbReference type="Gene3D" id="2.60.40.420">
    <property type="entry name" value="Cupredoxins - blue copper proteins"/>
    <property type="match status" value="3"/>
</dbReference>
<evidence type="ECO:0000256" key="11">
    <source>
        <dbReference type="ARBA" id="ARBA00023157"/>
    </source>
</evidence>
<dbReference type="Gene3D" id="3.40.720.10">
    <property type="entry name" value="Alkaline Phosphatase, subunit A"/>
    <property type="match status" value="2"/>
</dbReference>
<keyword evidence="10" id="KW-0186">Copper</keyword>
<sequence>MLCTVGFLFALLSERIYALQVPEPVNHKPPTRPSGPTHTIQDVEHVVLFMQENRAFDHYFGTMAGVRGFGDPNVAITREGKPSWYQKVDSSLSNKTTALLPFYLNAAGGNLTQSTQCMTAGSNGWTANHDALNNNDNNLWAEKNSPFSLGFYKREDLPIHFAIAEAYTLGDMYAESVIASTDPNRVMWISGSVNIPGGPQKPEQGGPTVDNNETPGCDSTGVSCFPLKWSTFPEHLQAANVSWQLYQDRDNFDDNPLAWFEQFQTAPAQSPLAQKGVSFLGLDAFFAAAANGSLPKVSYIIGAEELSEHPPFGSDDGSFLQALITNAIINSPKYNSTVLMISYDESGGWSDQFDPFMPNGTGATVAGPGFRLPFYVISPWTRGGYLFTGYADHTSQLLFLSSYPLQEKWLAAKGTPVKTPEINSWRRENMDDLTKMFDFAHPDYSKPDIPTPPVPTMNSQGQFINVEICLNMFPQPAPPVPYGEQTRENSLLVENGYKIVRGSLTEGRFLVFETNGVALAYDRVLRGLSLAPAPPLDRLSSSSDNYRFVLHATMPPPSTLFKLQFAGAGATPTYVDKNLRATTSINNAATFNITDTGNGEGYTIRDVTSSQFFSLANLEEIIINSSPRYRVVYISGSINEEKSTEFGNHNDVFDTTQTIVTSLNEFNPALTADFPSLLNPEAHTSRPAISHSWTWVVRYEPQWAPDGVTKGVYTVNNQFPGPTIEVRSGDRIILTVKNELPNGETAAIHFHGIRHLGSNAMDGAIGVTQCPIPVNNSFTYDFTIDEKQSGTYWYGEMCILLSTSIEEPFFSLSRWHSHSGDQRADGLYGAFIIHKPTSPLYDSSVSSMGEHSTPQENPNADEEHLIMIGDWYHRTAHEMVDWYKSKKSVGWEPTPENVLFNGVNTFDCSRLIRLYECDLKKGRIPLIALNSDSRRRKKFRVINVGNLADIEVSVGSHTLIIVEADGSPVRVSPDPVSSVTMSPGQRYSFYIEYMGDTPINEGESFWMRMRVNKETLNMPNTLLNAEQFIPIFYNDPRYLPRASIPPTRDFSILSDTAQPSFDLFQLAPFEQVPLPAADIQIMIYINTMMLDRLGGIPYGYVNQSSWVPDLGTPMLLRNDLGKGMNANNKNKGAGGWATEHELVYVTDRRETKVIEIIINNLDDGPHPFHLHGHHFYPLKTFKSKIGWGSYDYKTGHDVPHFAPVLRDTMSIPRRGHAVIRFVADAPGMWLFHCHVLVHLSSG</sequence>
<evidence type="ECO:0000256" key="1">
    <source>
        <dbReference type="ARBA" id="ARBA00000349"/>
    </source>
</evidence>
<evidence type="ECO:0000256" key="7">
    <source>
        <dbReference type="ARBA" id="ARBA00022723"/>
    </source>
</evidence>
<dbReference type="EMBL" id="BPWL01000008">
    <property type="protein sequence ID" value="GJJ13152.1"/>
    <property type="molecule type" value="Genomic_DNA"/>
</dbReference>
<dbReference type="InterPro" id="IPR008972">
    <property type="entry name" value="Cupredoxin"/>
</dbReference>
<evidence type="ECO:0000313" key="18">
    <source>
        <dbReference type="Proteomes" id="UP001050691"/>
    </source>
</evidence>
<feature type="domain" description="Plastocyanin-like" evidence="14">
    <location>
        <begin position="862"/>
        <end position="1021"/>
    </location>
</feature>
<dbReference type="InterPro" id="IPR011706">
    <property type="entry name" value="Cu-oxidase_C"/>
</dbReference>
<dbReference type="GO" id="GO:0016788">
    <property type="term" value="F:hydrolase activity, acting on ester bonds"/>
    <property type="evidence" value="ECO:0007669"/>
    <property type="project" value="InterPro"/>
</dbReference>
<evidence type="ECO:0000259" key="14">
    <source>
        <dbReference type="Pfam" id="PF00394"/>
    </source>
</evidence>
<dbReference type="Pfam" id="PF07732">
    <property type="entry name" value="Cu-oxidase_3"/>
    <property type="match status" value="1"/>
</dbReference>
<dbReference type="InterPro" id="IPR045087">
    <property type="entry name" value="Cu-oxidase_fam"/>
</dbReference>
<dbReference type="InterPro" id="IPR007312">
    <property type="entry name" value="Phosphoesterase"/>
</dbReference>
<keyword evidence="13" id="KW-0732">Signal</keyword>
<dbReference type="Pfam" id="PF00394">
    <property type="entry name" value="Cu-oxidase"/>
    <property type="match status" value="1"/>
</dbReference>
<proteinExistence type="inferred from homology"/>
<feature type="chain" id="PRO_5043517647" description="laccase" evidence="13">
    <location>
        <begin position="19"/>
        <end position="1242"/>
    </location>
</feature>
<evidence type="ECO:0000256" key="13">
    <source>
        <dbReference type="SAM" id="SignalP"/>
    </source>
</evidence>
<gene>
    <name evidence="17" type="ORF">Clacol_007403</name>
</gene>
<dbReference type="GO" id="GO:0052716">
    <property type="term" value="F:hydroquinone:oxygen oxidoreductase activity"/>
    <property type="evidence" value="ECO:0007669"/>
    <property type="project" value="UniProtKB-EC"/>
</dbReference>
<dbReference type="GO" id="GO:0005507">
    <property type="term" value="F:copper ion binding"/>
    <property type="evidence" value="ECO:0007669"/>
    <property type="project" value="InterPro"/>
</dbReference>
<evidence type="ECO:0000256" key="2">
    <source>
        <dbReference type="ARBA" id="ARBA00001935"/>
    </source>
</evidence>
<keyword evidence="8" id="KW-0378">Hydrolase</keyword>
<keyword evidence="7" id="KW-0479">Metal-binding</keyword>
<dbReference type="Pfam" id="PF04185">
    <property type="entry name" value="Phosphoesterase"/>
    <property type="match status" value="1"/>
</dbReference>
<dbReference type="Pfam" id="PF07731">
    <property type="entry name" value="Cu-oxidase_2"/>
    <property type="match status" value="1"/>
</dbReference>
<dbReference type="InterPro" id="IPR017850">
    <property type="entry name" value="Alkaline_phosphatase_core_sf"/>
</dbReference>
<evidence type="ECO:0000256" key="4">
    <source>
        <dbReference type="ARBA" id="ARBA00010609"/>
    </source>
</evidence>
<evidence type="ECO:0000256" key="5">
    <source>
        <dbReference type="ARBA" id="ARBA00012297"/>
    </source>
</evidence>
<feature type="domain" description="Plastocyanin-like" evidence="16">
    <location>
        <begin position="702"/>
        <end position="794"/>
    </location>
</feature>
<name>A0AAV5AHM8_9AGAM</name>
<feature type="signal peptide" evidence="13">
    <location>
        <begin position="1"/>
        <end position="18"/>
    </location>
</feature>
<comment type="subcellular location">
    <subcellularLocation>
        <location evidence="3">Secreted</location>
    </subcellularLocation>
</comment>
<dbReference type="AlphaFoldDB" id="A0AAV5AHM8"/>
<dbReference type="PANTHER" id="PTHR11709">
    <property type="entry name" value="MULTI-COPPER OXIDASE"/>
    <property type="match status" value="1"/>
</dbReference>
<dbReference type="Proteomes" id="UP001050691">
    <property type="component" value="Unassembled WGS sequence"/>
</dbReference>
<keyword evidence="6" id="KW-0964">Secreted</keyword>
<protein>
    <recommendedName>
        <fullName evidence="5">laccase</fullName>
        <ecNumber evidence="5">1.10.3.2</ecNumber>
    </recommendedName>
</protein>
<dbReference type="SUPFAM" id="SSF49503">
    <property type="entry name" value="Cupredoxins"/>
    <property type="match status" value="3"/>
</dbReference>
<evidence type="ECO:0000256" key="10">
    <source>
        <dbReference type="ARBA" id="ARBA00023008"/>
    </source>
</evidence>
<evidence type="ECO:0000259" key="16">
    <source>
        <dbReference type="Pfam" id="PF07732"/>
    </source>
</evidence>
<keyword evidence="12" id="KW-0325">Glycoprotein</keyword>
<dbReference type="EC" id="1.10.3.2" evidence="5"/>
<keyword evidence="9" id="KW-0560">Oxidoreductase</keyword>
<dbReference type="InterPro" id="IPR011707">
    <property type="entry name" value="Cu-oxidase-like_N"/>
</dbReference>
<keyword evidence="11" id="KW-1015">Disulfide bond</keyword>
<dbReference type="PANTHER" id="PTHR11709:SF394">
    <property type="entry name" value="FI03373P-RELATED"/>
    <property type="match status" value="1"/>
</dbReference>
<evidence type="ECO:0000256" key="9">
    <source>
        <dbReference type="ARBA" id="ARBA00023002"/>
    </source>
</evidence>
<comment type="caution">
    <text evidence="17">The sequence shown here is derived from an EMBL/GenBank/DDBJ whole genome shotgun (WGS) entry which is preliminary data.</text>
</comment>
<comment type="catalytic activity">
    <reaction evidence="1">
        <text>4 hydroquinone + O2 = 4 benzosemiquinone + 2 H2O</text>
        <dbReference type="Rhea" id="RHEA:11276"/>
        <dbReference type="ChEBI" id="CHEBI:15377"/>
        <dbReference type="ChEBI" id="CHEBI:15379"/>
        <dbReference type="ChEBI" id="CHEBI:17594"/>
        <dbReference type="ChEBI" id="CHEBI:17977"/>
        <dbReference type="EC" id="1.10.3.2"/>
    </reaction>
</comment>
<dbReference type="InterPro" id="IPR001117">
    <property type="entry name" value="Cu-oxidase_2nd"/>
</dbReference>
<feature type="domain" description="Plastocyanin-like" evidence="15">
    <location>
        <begin position="1145"/>
        <end position="1242"/>
    </location>
</feature>
<evidence type="ECO:0000256" key="8">
    <source>
        <dbReference type="ARBA" id="ARBA00022801"/>
    </source>
</evidence>
<evidence type="ECO:0000256" key="6">
    <source>
        <dbReference type="ARBA" id="ARBA00022525"/>
    </source>
</evidence>
<reference evidence="17" key="1">
    <citation type="submission" date="2021-10" db="EMBL/GenBank/DDBJ databases">
        <title>De novo Genome Assembly of Clathrus columnatus (Basidiomycota, Fungi) Using Illumina and Nanopore Sequence Data.</title>
        <authorList>
            <person name="Ogiso-Tanaka E."/>
            <person name="Itagaki H."/>
            <person name="Hosoya T."/>
            <person name="Hosaka K."/>
        </authorList>
    </citation>
    <scope>NUCLEOTIDE SEQUENCE</scope>
    <source>
        <strain evidence="17">MO-923</strain>
    </source>
</reference>
<evidence type="ECO:0000256" key="12">
    <source>
        <dbReference type="ARBA" id="ARBA00023180"/>
    </source>
</evidence>
<dbReference type="GO" id="GO:0005576">
    <property type="term" value="C:extracellular region"/>
    <property type="evidence" value="ECO:0007669"/>
    <property type="project" value="UniProtKB-SubCell"/>
</dbReference>
<comment type="similarity">
    <text evidence="4">Belongs to the multicopper oxidase family.</text>
</comment>